<evidence type="ECO:0000313" key="3">
    <source>
        <dbReference type="Proteomes" id="UP000233100"/>
    </source>
</evidence>
<proteinExistence type="predicted"/>
<evidence type="ECO:0000256" key="1">
    <source>
        <dbReference type="SAM" id="SignalP"/>
    </source>
</evidence>
<reference evidence="2" key="2">
    <citation type="submission" date="2025-08" db="UniProtKB">
        <authorList>
            <consortium name="Ensembl"/>
        </authorList>
    </citation>
    <scope>IDENTIFICATION</scope>
</reference>
<reference evidence="2" key="3">
    <citation type="submission" date="2025-09" db="UniProtKB">
        <authorList>
            <consortium name="Ensembl"/>
        </authorList>
    </citation>
    <scope>IDENTIFICATION</scope>
</reference>
<keyword evidence="1" id="KW-0732">Signal</keyword>
<protein>
    <recommendedName>
        <fullName evidence="4">Secreted protein</fullName>
    </recommendedName>
</protein>
<keyword evidence="3" id="KW-1185">Reference proteome</keyword>
<organism evidence="2 3">
    <name type="scientific">Macaca fascicularis</name>
    <name type="common">Crab-eating macaque</name>
    <name type="synonym">Cynomolgus monkey</name>
    <dbReference type="NCBI Taxonomy" id="9541"/>
    <lineage>
        <taxon>Eukaryota</taxon>
        <taxon>Metazoa</taxon>
        <taxon>Chordata</taxon>
        <taxon>Craniata</taxon>
        <taxon>Vertebrata</taxon>
        <taxon>Euteleostomi</taxon>
        <taxon>Mammalia</taxon>
        <taxon>Eutheria</taxon>
        <taxon>Euarchontoglires</taxon>
        <taxon>Primates</taxon>
        <taxon>Haplorrhini</taxon>
        <taxon>Catarrhini</taxon>
        <taxon>Cercopithecidae</taxon>
        <taxon>Cercopithecinae</taxon>
        <taxon>Macaca</taxon>
    </lineage>
</organism>
<feature type="signal peptide" evidence="1">
    <location>
        <begin position="1"/>
        <end position="19"/>
    </location>
</feature>
<dbReference type="PANTHER" id="PTHR12138:SF148">
    <property type="entry name" value="SECRETED PROTEIN"/>
    <property type="match status" value="1"/>
</dbReference>
<reference evidence="2 3" key="1">
    <citation type="submission" date="2013-03" db="EMBL/GenBank/DDBJ databases">
        <authorList>
            <person name="Warren W."/>
            <person name="Wilson R.K."/>
        </authorList>
    </citation>
    <scope>NUCLEOTIDE SEQUENCE</scope>
</reference>
<feature type="chain" id="PRO_5031253300" description="Secreted protein" evidence="1">
    <location>
        <begin position="20"/>
        <end position="85"/>
    </location>
</feature>
<name>A0A7N9CLF3_MACFA</name>
<evidence type="ECO:0000313" key="2">
    <source>
        <dbReference type="Ensembl" id="ENSMFAP00000051583.1"/>
    </source>
</evidence>
<accession>A0A7N9CLF3</accession>
<dbReference type="AlphaFoldDB" id="A0A7N9CLF3"/>
<evidence type="ECO:0008006" key="4">
    <source>
        <dbReference type="Google" id="ProtNLM"/>
    </source>
</evidence>
<sequence length="85" mass="9159">MPILISVSQVCLFFFLGWSLTVSPRLECSGVILAHCKLHLLGSCHSPASASRVAGTTGARHHAQLIFCIFSRDGFTVLARMVSIS</sequence>
<dbReference type="Ensembl" id="ENSMFAT00000096346.1">
    <property type="protein sequence ID" value="ENSMFAP00000051583.1"/>
    <property type="gene ID" value="ENSMFAG00000053370.1"/>
</dbReference>
<dbReference type="GeneTree" id="ENSGT00940000163505"/>
<dbReference type="PANTHER" id="PTHR12138">
    <property type="entry name" value="PRIMATE-EXPANDED PROTEIN FAMILY"/>
    <property type="match status" value="1"/>
</dbReference>
<dbReference type="Proteomes" id="UP000233100">
    <property type="component" value="Chromosome 6"/>
</dbReference>